<feature type="transmembrane region" description="Helical" evidence="1">
    <location>
        <begin position="74"/>
        <end position="99"/>
    </location>
</feature>
<keyword evidence="3" id="KW-1185">Reference proteome</keyword>
<name>A0AA34RCE4_CHLPE</name>
<protein>
    <recommendedName>
        <fullName evidence="4">Cell division protein FtsQ</fullName>
    </recommendedName>
</protein>
<sequence>MEIFLYFWHCYSIQSSLQRNNNNLSIFPDRDIHTKYLQQHLENIRYIIYDKNKKQCTLMARFFFKSIFSPGPKYSVLTAFTVIFLSALICVPTFCLLLFPNQALISKTKDYPIKNLFLKPTSLHKLPGIVFSELLGLFADESTSLQSFSITQAENTLNRLGIFSSLSIKKVPDYKGIAIFYALKDPMAYVANQSNMLFDLEGDLFPCLPYFPSLNLPQVFFPEHDLSSSNIPKEKTLLITRLLQEFPSLSMTIDLTTYDTYPGEILISLPSGDFLRLPKQDFSSAIQLYKQAKKHPLIDSNCSYIYDLRFPCTLLLKQQCNPF</sequence>
<reference evidence="2 3" key="1">
    <citation type="journal article" date="2011" name="J. Bacteriol.">
        <title>Genome sequence of the obligate intracellular animal pathogen Chlamydia pecorum E58.</title>
        <authorList>
            <person name="Mojica S."/>
            <person name="Huot Creasy H."/>
            <person name="Daugherty S."/>
            <person name="Read T.D."/>
            <person name="Kim T."/>
            <person name="Kaltenboeck B."/>
            <person name="Bavoil P."/>
            <person name="Myers G.S."/>
        </authorList>
    </citation>
    <scope>NUCLEOTIDE SEQUENCE [LARGE SCALE GENOMIC DNA]</scope>
    <source>
        <strain evidence="2 3">E58</strain>
    </source>
</reference>
<evidence type="ECO:0000313" key="3">
    <source>
        <dbReference type="Proteomes" id="UP000008305"/>
    </source>
</evidence>
<proteinExistence type="predicted"/>
<keyword evidence="1" id="KW-1133">Transmembrane helix</keyword>
<gene>
    <name evidence="2" type="ordered locus">G5S_0124</name>
</gene>
<dbReference type="KEGG" id="cpm:G5S_0124"/>
<keyword evidence="1" id="KW-0472">Membrane</keyword>
<organism evidence="2 3">
    <name type="scientific">Chlamydia pecorum (strain ATCC VR-628 / DSM 29919 / E58)</name>
    <name type="common">Chlamydophila pecorum</name>
    <dbReference type="NCBI Taxonomy" id="331635"/>
    <lineage>
        <taxon>Bacteria</taxon>
        <taxon>Pseudomonadati</taxon>
        <taxon>Chlamydiota</taxon>
        <taxon>Chlamydiia</taxon>
        <taxon>Chlamydiales</taxon>
        <taxon>Chlamydiaceae</taxon>
        <taxon>Chlamydia/Chlamydophila group</taxon>
        <taxon>Chlamydia</taxon>
    </lineage>
</organism>
<dbReference type="Proteomes" id="UP000008305">
    <property type="component" value="Chromosome"/>
</dbReference>
<evidence type="ECO:0000313" key="2">
    <source>
        <dbReference type="EMBL" id="AEB41151.1"/>
    </source>
</evidence>
<evidence type="ECO:0008006" key="4">
    <source>
        <dbReference type="Google" id="ProtNLM"/>
    </source>
</evidence>
<keyword evidence="1" id="KW-0812">Transmembrane</keyword>
<dbReference type="EMBL" id="CP002608">
    <property type="protein sequence ID" value="AEB41151.1"/>
    <property type="molecule type" value="Genomic_DNA"/>
</dbReference>
<evidence type="ECO:0000256" key="1">
    <source>
        <dbReference type="SAM" id="Phobius"/>
    </source>
</evidence>
<accession>A0AA34RCE4</accession>
<dbReference type="AlphaFoldDB" id="A0AA34RCE4"/>